<evidence type="ECO:0000313" key="1">
    <source>
        <dbReference type="EMBL" id="TNY24023.1"/>
    </source>
</evidence>
<name>A0A5C5G4J9_9BASI</name>
<dbReference type="AlphaFoldDB" id="A0A5C5G4J9"/>
<keyword evidence="2" id="KW-1185">Reference proteome</keyword>
<dbReference type="Proteomes" id="UP000311382">
    <property type="component" value="Unassembled WGS sequence"/>
</dbReference>
<proteinExistence type="predicted"/>
<evidence type="ECO:0000313" key="2">
    <source>
        <dbReference type="Proteomes" id="UP000311382"/>
    </source>
</evidence>
<sequence length="199" mass="21039">MHSCPSSMLTCTSATSAVTCQRGWYLTADKRCVTGNRCPTNTFADSSTQACTKCYVKDAATCQDATGFGTLSCTTSCLNIGVKTCLPLNRLPSGTYCPNHIITPCPGDGVRSCNTEAKATTCKADYRLTRDAHCVKCEGIFECDASGKTTACDNSYLFSCASKNACTFICYSNLASATAVLAPADFTGPAGSYFFKGYC</sequence>
<dbReference type="OrthoDB" id="2519628at2759"/>
<dbReference type="EMBL" id="SOZI01000006">
    <property type="protein sequence ID" value="TNY24023.1"/>
    <property type="molecule type" value="Genomic_DNA"/>
</dbReference>
<dbReference type="Gene3D" id="2.10.220.10">
    <property type="entry name" value="Hormone Receptor, Insulin-like Growth Factor Receptor 1, Chain A, domain 2"/>
    <property type="match status" value="1"/>
</dbReference>
<dbReference type="STRING" id="5288.A0A5C5G4J9"/>
<organism evidence="1 2">
    <name type="scientific">Rhodotorula diobovata</name>
    <dbReference type="NCBI Taxonomy" id="5288"/>
    <lineage>
        <taxon>Eukaryota</taxon>
        <taxon>Fungi</taxon>
        <taxon>Dikarya</taxon>
        <taxon>Basidiomycota</taxon>
        <taxon>Pucciniomycotina</taxon>
        <taxon>Microbotryomycetes</taxon>
        <taxon>Sporidiobolales</taxon>
        <taxon>Sporidiobolaceae</taxon>
        <taxon>Rhodotorula</taxon>
    </lineage>
</organism>
<comment type="caution">
    <text evidence="1">The sequence shown here is derived from an EMBL/GenBank/DDBJ whole genome shotgun (WGS) entry which is preliminary data.</text>
</comment>
<reference evidence="1 2" key="1">
    <citation type="submission" date="2019-03" db="EMBL/GenBank/DDBJ databases">
        <title>Rhodosporidium diobovatum UCD-FST 08-225 genome sequencing, assembly, and annotation.</title>
        <authorList>
            <person name="Fakankun I.U."/>
            <person name="Fristensky B."/>
            <person name="Levin D.B."/>
        </authorList>
    </citation>
    <scope>NUCLEOTIDE SEQUENCE [LARGE SCALE GENOMIC DNA]</scope>
    <source>
        <strain evidence="1 2">UCD-FST 08-225</strain>
    </source>
</reference>
<protein>
    <submittedName>
        <fullName evidence="1">Uncharacterized protein</fullName>
    </submittedName>
</protein>
<gene>
    <name evidence="1" type="ORF">DMC30DRAFT_413718</name>
</gene>
<dbReference type="SUPFAM" id="SSF57184">
    <property type="entry name" value="Growth factor receptor domain"/>
    <property type="match status" value="1"/>
</dbReference>
<accession>A0A5C5G4J9</accession>
<dbReference type="InterPro" id="IPR009030">
    <property type="entry name" value="Growth_fac_rcpt_cys_sf"/>
</dbReference>